<reference evidence="1" key="1">
    <citation type="submission" date="2021-12" db="EMBL/GenBank/DDBJ databases">
        <title>Prjna785345.</title>
        <authorList>
            <person name="Rujirawat T."/>
            <person name="Krajaejun T."/>
        </authorList>
    </citation>
    <scope>NUCLEOTIDE SEQUENCE</scope>
    <source>
        <strain evidence="1">Pi057C3</strain>
    </source>
</reference>
<comment type="caution">
    <text evidence="1">The sequence shown here is derived from an EMBL/GenBank/DDBJ whole genome shotgun (WGS) entry which is preliminary data.</text>
</comment>
<gene>
    <name evidence="1" type="ORF">P43SY_002217</name>
</gene>
<dbReference type="AlphaFoldDB" id="A0AAD5MBC6"/>
<organism evidence="1 2">
    <name type="scientific">Pythium insidiosum</name>
    <name type="common">Pythiosis disease agent</name>
    <dbReference type="NCBI Taxonomy" id="114742"/>
    <lineage>
        <taxon>Eukaryota</taxon>
        <taxon>Sar</taxon>
        <taxon>Stramenopiles</taxon>
        <taxon>Oomycota</taxon>
        <taxon>Peronosporomycetes</taxon>
        <taxon>Pythiales</taxon>
        <taxon>Pythiaceae</taxon>
        <taxon>Pythium</taxon>
    </lineage>
</organism>
<accession>A0AAD5MBC6</accession>
<evidence type="ECO:0000313" key="1">
    <source>
        <dbReference type="EMBL" id="KAJ0409083.1"/>
    </source>
</evidence>
<protein>
    <submittedName>
        <fullName evidence="1">Uncharacterized protein</fullName>
    </submittedName>
</protein>
<sequence length="94" mass="10928">MEPKSGKLFKLGHGLFGPKWTEKWVHLDGQTLKYFAMAAETQPFFSLSSARQSRTIDLLSTIHGAQTLWTLPDYTHFYNRYPFDAGILERSFWN</sequence>
<keyword evidence="2" id="KW-1185">Reference proteome</keyword>
<evidence type="ECO:0000313" key="2">
    <source>
        <dbReference type="Proteomes" id="UP001209570"/>
    </source>
</evidence>
<dbReference type="Proteomes" id="UP001209570">
    <property type="component" value="Unassembled WGS sequence"/>
</dbReference>
<name>A0AAD5MBC6_PYTIN</name>
<dbReference type="EMBL" id="JAKCXM010000006">
    <property type="protein sequence ID" value="KAJ0409083.1"/>
    <property type="molecule type" value="Genomic_DNA"/>
</dbReference>
<proteinExistence type="predicted"/>